<dbReference type="InterPro" id="IPR002611">
    <property type="entry name" value="IstB_ATP-bd"/>
</dbReference>
<dbReference type="EMBL" id="JAEKNR010000165">
    <property type="protein sequence ID" value="MBJ7599659.1"/>
    <property type="molecule type" value="Genomic_DNA"/>
</dbReference>
<gene>
    <name evidence="2" type="ORF">JF922_16470</name>
</gene>
<dbReference type="Gene3D" id="3.40.50.300">
    <property type="entry name" value="P-loop containing nucleotide triphosphate hydrolases"/>
    <property type="match status" value="1"/>
</dbReference>
<dbReference type="GO" id="GO:0005524">
    <property type="term" value="F:ATP binding"/>
    <property type="evidence" value="ECO:0007669"/>
    <property type="project" value="UniProtKB-KW"/>
</dbReference>
<sequence>MLASPSLVCGLPRFCPDSYPSALGEAAIEAGYRTYFTSAVDMVQSLQSAHLEGLSALKLRTYVQPSLLVIDELGCAPRGADVPCRMRDPPPVVAATG</sequence>
<evidence type="ECO:0000259" key="1">
    <source>
        <dbReference type="Pfam" id="PF01695"/>
    </source>
</evidence>
<evidence type="ECO:0000313" key="2">
    <source>
        <dbReference type="EMBL" id="MBJ7599659.1"/>
    </source>
</evidence>
<reference evidence="2" key="1">
    <citation type="submission" date="2020-10" db="EMBL/GenBank/DDBJ databases">
        <title>Ca. Dormibacterota MAGs.</title>
        <authorList>
            <person name="Montgomery K."/>
        </authorList>
    </citation>
    <scope>NUCLEOTIDE SEQUENCE [LARGE SCALE GENOMIC DNA]</scope>
    <source>
        <strain evidence="2">SC8812_S17_10</strain>
    </source>
</reference>
<comment type="caution">
    <text evidence="2">The sequence shown here is derived from an EMBL/GenBank/DDBJ whole genome shotgun (WGS) entry which is preliminary data.</text>
</comment>
<dbReference type="InterPro" id="IPR027417">
    <property type="entry name" value="P-loop_NTPase"/>
</dbReference>
<feature type="domain" description="IstB-like ATP-binding" evidence="1">
    <location>
        <begin position="22"/>
        <end position="77"/>
    </location>
</feature>
<dbReference type="Pfam" id="PF01695">
    <property type="entry name" value="IstB_IS21"/>
    <property type="match status" value="1"/>
</dbReference>
<organism evidence="2 3">
    <name type="scientific">Candidatus Nephthysia bennettiae</name>
    <dbReference type="NCBI Taxonomy" id="3127016"/>
    <lineage>
        <taxon>Bacteria</taxon>
        <taxon>Bacillati</taxon>
        <taxon>Candidatus Dormiibacterota</taxon>
        <taxon>Candidatus Dormibacteria</taxon>
        <taxon>Candidatus Dormibacterales</taxon>
        <taxon>Candidatus Dormibacteraceae</taxon>
        <taxon>Candidatus Nephthysia</taxon>
    </lineage>
</organism>
<keyword evidence="2" id="KW-0067">ATP-binding</keyword>
<keyword evidence="2" id="KW-0547">Nucleotide-binding</keyword>
<accession>A0A934NAD3</accession>
<proteinExistence type="predicted"/>
<keyword evidence="3" id="KW-1185">Reference proteome</keyword>
<protein>
    <submittedName>
        <fullName evidence="2">ATP-binding protein</fullName>
    </submittedName>
</protein>
<name>A0A934NAD3_9BACT</name>
<dbReference type="AlphaFoldDB" id="A0A934NAD3"/>
<dbReference type="Proteomes" id="UP000612893">
    <property type="component" value="Unassembled WGS sequence"/>
</dbReference>
<evidence type="ECO:0000313" key="3">
    <source>
        <dbReference type="Proteomes" id="UP000612893"/>
    </source>
</evidence>